<gene>
    <name evidence="3" type="ORF">L0M14_26645</name>
</gene>
<dbReference type="RefSeq" id="WP_235119432.1">
    <property type="nucleotide sequence ID" value="NZ_CP090978.1"/>
</dbReference>
<dbReference type="SMART" id="SM00530">
    <property type="entry name" value="HTH_XRE"/>
    <property type="match status" value="1"/>
</dbReference>
<keyword evidence="4" id="KW-1185">Reference proteome</keyword>
<feature type="domain" description="HTH cro/C1-type" evidence="2">
    <location>
        <begin position="10"/>
        <end position="64"/>
    </location>
</feature>
<evidence type="ECO:0000313" key="4">
    <source>
        <dbReference type="Proteomes" id="UP001649230"/>
    </source>
</evidence>
<dbReference type="PROSITE" id="PS50943">
    <property type="entry name" value="HTH_CROC1"/>
    <property type="match status" value="1"/>
</dbReference>
<dbReference type="Pfam" id="PF01381">
    <property type="entry name" value="HTH_3"/>
    <property type="match status" value="1"/>
</dbReference>
<dbReference type="PANTHER" id="PTHR46558">
    <property type="entry name" value="TRACRIPTIONAL REGULATORY PROTEIN-RELATED-RELATED"/>
    <property type="match status" value="1"/>
</dbReference>
<evidence type="ECO:0000313" key="3">
    <source>
        <dbReference type="EMBL" id="UJF33091.1"/>
    </source>
</evidence>
<sequence>MEKSTVAQRIRAFRKLKGYTQNELADMLGVSIAILGAIERGTRKPDHKIIHNISQVLNIEPDELVAAVGR</sequence>
<accession>A0ABY3SIX5</accession>
<dbReference type="SUPFAM" id="SSF47413">
    <property type="entry name" value="lambda repressor-like DNA-binding domains"/>
    <property type="match status" value="1"/>
</dbReference>
<dbReference type="InterPro" id="IPR010982">
    <property type="entry name" value="Lambda_DNA-bd_dom_sf"/>
</dbReference>
<keyword evidence="1" id="KW-0238">DNA-binding</keyword>
<proteinExistence type="predicted"/>
<protein>
    <submittedName>
        <fullName evidence="3">Helix-turn-helix domain-containing protein</fullName>
    </submittedName>
</protein>
<reference evidence="3 4" key="1">
    <citation type="journal article" date="2024" name="Int. J. Syst. Evol. Microbiol.">
        <title>Paenibacillus hexagrammi sp. nov., a novel bacterium isolated from the gut content of Hexagrammos agrammus.</title>
        <authorList>
            <person name="Jung H.K."/>
            <person name="Kim D.G."/>
            <person name="Zin H."/>
            <person name="Park J."/>
            <person name="Jung H."/>
            <person name="Kim Y.O."/>
            <person name="Kong H.J."/>
            <person name="Kim J.W."/>
            <person name="Kim Y.S."/>
        </authorList>
    </citation>
    <scope>NUCLEOTIDE SEQUENCE [LARGE SCALE GENOMIC DNA]</scope>
    <source>
        <strain evidence="3 4">YPD9-1</strain>
    </source>
</reference>
<dbReference type="Proteomes" id="UP001649230">
    <property type="component" value="Chromosome"/>
</dbReference>
<name>A0ABY3SIX5_9BACL</name>
<dbReference type="EMBL" id="CP090978">
    <property type="protein sequence ID" value="UJF33091.1"/>
    <property type="molecule type" value="Genomic_DNA"/>
</dbReference>
<dbReference type="PANTHER" id="PTHR46558:SF4">
    <property type="entry name" value="DNA-BIDING PHAGE PROTEIN"/>
    <property type="match status" value="1"/>
</dbReference>
<evidence type="ECO:0000259" key="2">
    <source>
        <dbReference type="PROSITE" id="PS50943"/>
    </source>
</evidence>
<evidence type="ECO:0000256" key="1">
    <source>
        <dbReference type="ARBA" id="ARBA00023125"/>
    </source>
</evidence>
<dbReference type="Gene3D" id="1.10.260.40">
    <property type="entry name" value="lambda repressor-like DNA-binding domains"/>
    <property type="match status" value="1"/>
</dbReference>
<dbReference type="CDD" id="cd00093">
    <property type="entry name" value="HTH_XRE"/>
    <property type="match status" value="1"/>
</dbReference>
<organism evidence="3 4">
    <name type="scientific">Paenibacillus hexagrammi</name>
    <dbReference type="NCBI Taxonomy" id="2908839"/>
    <lineage>
        <taxon>Bacteria</taxon>
        <taxon>Bacillati</taxon>
        <taxon>Bacillota</taxon>
        <taxon>Bacilli</taxon>
        <taxon>Bacillales</taxon>
        <taxon>Paenibacillaceae</taxon>
        <taxon>Paenibacillus</taxon>
    </lineage>
</organism>
<dbReference type="InterPro" id="IPR001387">
    <property type="entry name" value="Cro/C1-type_HTH"/>
</dbReference>